<dbReference type="InterPro" id="IPR001308">
    <property type="entry name" value="ETF_a/FixB"/>
</dbReference>
<evidence type="ECO:0000256" key="4">
    <source>
        <dbReference type="ARBA" id="ARBA00022630"/>
    </source>
</evidence>
<dbReference type="PIRSF" id="PIRSF000089">
    <property type="entry name" value="Electra_flavoP_a"/>
    <property type="match status" value="1"/>
</dbReference>
<dbReference type="SUPFAM" id="SSF52467">
    <property type="entry name" value="DHS-like NAD/FAD-binding domain"/>
    <property type="match status" value="1"/>
</dbReference>
<dbReference type="InterPro" id="IPR014729">
    <property type="entry name" value="Rossmann-like_a/b/a_fold"/>
</dbReference>
<feature type="binding site" evidence="10">
    <location>
        <begin position="246"/>
        <end position="250"/>
    </location>
    <ligand>
        <name>FAD</name>
        <dbReference type="ChEBI" id="CHEBI:57692"/>
    </ligand>
</feature>
<evidence type="ECO:0000256" key="5">
    <source>
        <dbReference type="ARBA" id="ARBA00022827"/>
    </source>
</evidence>
<evidence type="ECO:0000256" key="10">
    <source>
        <dbReference type="PIRSR" id="PIRSR000089-1"/>
    </source>
</evidence>
<dbReference type="PANTHER" id="PTHR43153:SF1">
    <property type="entry name" value="ELECTRON TRANSFER FLAVOPROTEIN SUBUNIT ALPHA, MITOCHONDRIAL"/>
    <property type="match status" value="1"/>
</dbReference>
<organism evidence="12 13">
    <name type="scientific">Anas platyrhynchos platyrhynchos</name>
    <name type="common">Northern mallard</name>
    <dbReference type="NCBI Taxonomy" id="8840"/>
    <lineage>
        <taxon>Eukaryota</taxon>
        <taxon>Metazoa</taxon>
        <taxon>Chordata</taxon>
        <taxon>Craniata</taxon>
        <taxon>Vertebrata</taxon>
        <taxon>Euteleostomi</taxon>
        <taxon>Archelosauria</taxon>
        <taxon>Archosauria</taxon>
        <taxon>Dinosauria</taxon>
        <taxon>Saurischia</taxon>
        <taxon>Theropoda</taxon>
        <taxon>Coelurosauria</taxon>
        <taxon>Aves</taxon>
        <taxon>Neognathae</taxon>
        <taxon>Galloanserae</taxon>
        <taxon>Anseriformes</taxon>
        <taxon>Anatidae</taxon>
        <taxon>Anatinae</taxon>
        <taxon>Anas</taxon>
    </lineage>
</organism>
<feature type="domain" description="Electron transfer flavoprotein alpha/beta-subunit N-terminal" evidence="11">
    <location>
        <begin position="23"/>
        <end position="195"/>
    </location>
</feature>
<evidence type="ECO:0000256" key="6">
    <source>
        <dbReference type="ARBA" id="ARBA00022982"/>
    </source>
</evidence>
<evidence type="ECO:0000256" key="8">
    <source>
        <dbReference type="ARBA" id="ARBA00046532"/>
    </source>
</evidence>
<evidence type="ECO:0000313" key="13">
    <source>
        <dbReference type="Proteomes" id="UP000016666"/>
    </source>
</evidence>
<evidence type="ECO:0000313" key="12">
    <source>
        <dbReference type="Ensembl" id="ENSAPLP00000021283.1"/>
    </source>
</evidence>
<reference evidence="12" key="2">
    <citation type="submission" date="2025-08" db="UniProtKB">
        <authorList>
            <consortium name="Ensembl"/>
        </authorList>
    </citation>
    <scope>IDENTIFICATION</scope>
</reference>
<dbReference type="InterPro" id="IPR033947">
    <property type="entry name" value="ETF_alpha_N"/>
</dbReference>
<sequence>MLQAVTAWGTQWATSLLQRFQCTLVIAEHNNETLTPVTLNAITAAKCLGGEVSCLVAGTSCDKIVQELSKVQGVAKVLVAQHDVYKGFLAEELTPLVLATQKQFNYTHICSGASAFGKNLIPRVAAKLDVAPISDIIEIKSPDTFVRTIYAGNVICTVQCDEGVKVFSVCGTSFEAAPPSAGSASVEKVTPPPPVAYQCKSSCIRWKRFKSGENFKLLYDLADQLHAAVGASHAAVDAGFVPNDLQVGQTGKIVAPELYIAMGISGAIQHLAGMKDSKTIVAINKDPEAPIFQVADCGLVADLFQAVPEEKGKERKVTNVASQVHHMK</sequence>
<feature type="binding site" evidence="10">
    <location>
        <position position="284"/>
    </location>
    <ligand>
        <name>FAD</name>
        <dbReference type="ChEBI" id="CHEBI:57692"/>
    </ligand>
</feature>
<keyword evidence="4 9" id="KW-0285">Flavoprotein</keyword>
<name>A0A493T6F4_ANAPP</name>
<keyword evidence="5 9" id="KW-0274">FAD</keyword>
<dbReference type="GO" id="GO:0045251">
    <property type="term" value="C:electron transfer flavoprotein complex"/>
    <property type="evidence" value="ECO:0007669"/>
    <property type="project" value="UniProtKB-ARBA"/>
</dbReference>
<evidence type="ECO:0000256" key="3">
    <source>
        <dbReference type="ARBA" id="ARBA00022448"/>
    </source>
</evidence>
<dbReference type="OMA" id="GMSDSKY"/>
<dbReference type="InterPro" id="IPR029035">
    <property type="entry name" value="DHS-like_NAD/FAD-binding_dom"/>
</dbReference>
<dbReference type="GO" id="GO:0005759">
    <property type="term" value="C:mitochondrial matrix"/>
    <property type="evidence" value="ECO:0007669"/>
    <property type="project" value="UniProtKB-SubCell"/>
</dbReference>
<proteinExistence type="inferred from homology"/>
<evidence type="ECO:0000256" key="1">
    <source>
        <dbReference type="ARBA" id="ARBA00004305"/>
    </source>
</evidence>
<dbReference type="AlphaFoldDB" id="A0A493T6F4"/>
<dbReference type="InterPro" id="IPR018206">
    <property type="entry name" value="ETF_asu_C_CS"/>
</dbReference>
<dbReference type="Proteomes" id="UP000016666">
    <property type="component" value="Chromosome 9"/>
</dbReference>
<feature type="binding site" evidence="10">
    <location>
        <begin position="263"/>
        <end position="270"/>
    </location>
    <ligand>
        <name>FAD</name>
        <dbReference type="ChEBI" id="CHEBI:57692"/>
    </ligand>
</feature>
<dbReference type="GeneTree" id="ENSGT00390000013422"/>
<dbReference type="Gene3D" id="3.40.50.1220">
    <property type="entry name" value="TPP-binding domain"/>
    <property type="match status" value="1"/>
</dbReference>
<comment type="cofactor">
    <cofactor evidence="9 10">
        <name>FAD</name>
        <dbReference type="ChEBI" id="CHEBI:57692"/>
    </cofactor>
    <text evidence="9 10">Binds 1 FAD per dimer.</text>
</comment>
<evidence type="ECO:0000259" key="11">
    <source>
        <dbReference type="SMART" id="SM00893"/>
    </source>
</evidence>
<dbReference type="InterPro" id="IPR014730">
    <property type="entry name" value="ETF_a/b_N"/>
</dbReference>
<dbReference type="Ensembl" id="ENSAPLT00000027065.1">
    <property type="protein sequence ID" value="ENSAPLP00000021283.1"/>
    <property type="gene ID" value="ENSAPLG00000025150.1"/>
</dbReference>
<comment type="subcellular location">
    <subcellularLocation>
        <location evidence="1 9">Mitochondrion matrix</location>
    </subcellularLocation>
</comment>
<dbReference type="STRING" id="8840.ENSAPLP00000021283"/>
<comment type="subunit">
    <text evidence="9">Heterodimer of an alpha and a beta subunit.</text>
</comment>
<keyword evidence="9" id="KW-0496">Mitochondrion</keyword>
<dbReference type="Pfam" id="PF01012">
    <property type="entry name" value="ETF"/>
    <property type="match status" value="1"/>
</dbReference>
<dbReference type="GO" id="GO:0050660">
    <property type="term" value="F:flavin adenine dinucleotide binding"/>
    <property type="evidence" value="ECO:0007669"/>
    <property type="project" value="InterPro"/>
</dbReference>
<dbReference type="PANTHER" id="PTHR43153">
    <property type="entry name" value="ELECTRON TRANSFER FLAVOPROTEIN ALPHA"/>
    <property type="match status" value="1"/>
</dbReference>
<comment type="function">
    <text evidence="7">Heterodimeric electron transfer flavoprotein that accepts electrons from several mitochondrial dehydrogenases, including acyl-CoA dehydrogenases, glutaryl-CoA and sarcosine dehydrogenase. It transfers the electrons to the main mitochondrial respiratory chain via ETF-ubiquinone oxidoreductase (ETF dehydrogenase). Required for normal mitochondrial fatty acid oxidation and normal amino acid metabolism.</text>
</comment>
<dbReference type="CDD" id="cd01715">
    <property type="entry name" value="ETF_alpha"/>
    <property type="match status" value="1"/>
</dbReference>
<keyword evidence="3 9" id="KW-0813">Transport</keyword>
<dbReference type="SUPFAM" id="SSF52402">
    <property type="entry name" value="Adenine nucleotide alpha hydrolases-like"/>
    <property type="match status" value="1"/>
</dbReference>
<reference evidence="12" key="3">
    <citation type="submission" date="2025-09" db="UniProtKB">
        <authorList>
            <consortium name="Ensembl"/>
        </authorList>
    </citation>
    <scope>IDENTIFICATION</scope>
</reference>
<evidence type="ECO:0000256" key="9">
    <source>
        <dbReference type="PIRNR" id="PIRNR000089"/>
    </source>
</evidence>
<keyword evidence="13" id="KW-1185">Reference proteome</keyword>
<comment type="function">
    <text evidence="9">The electron transfer flavoprotein serves as a specific electron acceptor for several dehydrogenases, including five acyl-CoA dehydrogenases, glutaryl-CoA and sarcosine dehydrogenase. It transfers the electrons to the main mitochondrial respiratory chain via ETF-ubiquinone oxidoreductase (ETF dehydrogenase).</text>
</comment>
<evidence type="ECO:0000256" key="7">
    <source>
        <dbReference type="ARBA" id="ARBA00046201"/>
    </source>
</evidence>
<reference evidence="12 13" key="1">
    <citation type="submission" date="2017-10" db="EMBL/GenBank/DDBJ databases">
        <title>A new Pekin duck reference genome.</title>
        <authorList>
            <person name="Hou Z.-C."/>
            <person name="Zhou Z.-K."/>
            <person name="Zhu F."/>
            <person name="Hou S.-S."/>
        </authorList>
    </citation>
    <scope>NUCLEOTIDE SEQUENCE [LARGE SCALE GENOMIC DNA]</scope>
</reference>
<comment type="subunit">
    <text evidence="8">Heterodimer composed of ETFA and ETFB. Identified in a complex that contains ETFA, ETFB and ETFRF1. Interaction with ETFRF1 promotes dissociation of the bound FAD and loss of electron transfer activity. Interacts with TASOR.</text>
</comment>
<keyword evidence="6 9" id="KW-0249">Electron transport</keyword>
<dbReference type="GO" id="GO:0009055">
    <property type="term" value="F:electron transfer activity"/>
    <property type="evidence" value="ECO:0007669"/>
    <property type="project" value="InterPro"/>
</dbReference>
<dbReference type="FunFam" id="3.40.50.620:FF:000041">
    <property type="entry name" value="Electron transfer flavoprotein alpha subunit"/>
    <property type="match status" value="1"/>
</dbReference>
<dbReference type="InterPro" id="IPR014731">
    <property type="entry name" value="ETF_asu_C"/>
</dbReference>
<dbReference type="Pfam" id="PF00766">
    <property type="entry name" value="ETF_alpha"/>
    <property type="match status" value="1"/>
</dbReference>
<accession>A0A493T6F4</accession>
<dbReference type="SMART" id="SM00893">
    <property type="entry name" value="ETF"/>
    <property type="match status" value="1"/>
</dbReference>
<dbReference type="FunFam" id="3.40.50.1220:FF:000001">
    <property type="entry name" value="Electron transfer flavoprotein, alpha subunit"/>
    <property type="match status" value="1"/>
</dbReference>
<dbReference type="Gene3D" id="3.40.50.620">
    <property type="entry name" value="HUPs"/>
    <property type="match status" value="1"/>
</dbReference>
<protein>
    <recommendedName>
        <fullName evidence="9">Electron transfer flavoprotein subunit alpha</fullName>
        <shortName evidence="9">Alpha-ETF</shortName>
    </recommendedName>
</protein>
<comment type="similarity">
    <text evidence="2 9">Belongs to the ETF alpha-subunit/FixB family.</text>
</comment>
<dbReference type="PROSITE" id="PS00696">
    <property type="entry name" value="ETF_ALPHA"/>
    <property type="match status" value="1"/>
</dbReference>
<dbReference type="GO" id="GO:0033539">
    <property type="term" value="P:fatty acid beta-oxidation using acyl-CoA dehydrogenase"/>
    <property type="evidence" value="ECO:0007669"/>
    <property type="project" value="TreeGrafter"/>
</dbReference>
<evidence type="ECO:0000256" key="2">
    <source>
        <dbReference type="ARBA" id="ARBA00005817"/>
    </source>
</evidence>